<organism evidence="1 2">
    <name type="scientific">Solirubrobacter pauli</name>
    <dbReference type="NCBI Taxonomy" id="166793"/>
    <lineage>
        <taxon>Bacteria</taxon>
        <taxon>Bacillati</taxon>
        <taxon>Actinomycetota</taxon>
        <taxon>Thermoleophilia</taxon>
        <taxon>Solirubrobacterales</taxon>
        <taxon>Solirubrobacteraceae</taxon>
        <taxon>Solirubrobacter</taxon>
    </lineage>
</organism>
<evidence type="ECO:0000313" key="1">
    <source>
        <dbReference type="EMBL" id="RKQ86155.1"/>
    </source>
</evidence>
<comment type="caution">
    <text evidence="1">The sequence shown here is derived from an EMBL/GenBank/DDBJ whole genome shotgun (WGS) entry which is preliminary data.</text>
</comment>
<dbReference type="AlphaFoldDB" id="A0A660KYK4"/>
<gene>
    <name evidence="1" type="ORF">C8N24_4165</name>
</gene>
<name>A0A660KYK4_9ACTN</name>
<protein>
    <submittedName>
        <fullName evidence="1">Uncharacterized protein</fullName>
    </submittedName>
</protein>
<evidence type="ECO:0000313" key="2">
    <source>
        <dbReference type="Proteomes" id="UP000278962"/>
    </source>
</evidence>
<keyword evidence="2" id="KW-1185">Reference proteome</keyword>
<sequence length="369" mass="40346">MRVGEHRRGPASPHQRACVKLPTVHETDLHLDPNEASDLSRVLSPAALQANGWDRAMLTVLDEACAEDALALLVHTAGCPLDEGWEARRVHAEPNTGKGKTEDAEACAVRDGYAYILGSQFGKKAGPLSARRSWIARIREDDLVTKDARLEIARLRFGLHRAVNDALRDIDLLPLGPLARERYIDATIAIGEEEGKRWAGRVLPTDQPINLEAAEFRADGSLVVGLRYPVTAEGHPLLVEITNPDGLFEDEAPRPGRVWWLEDVGEPHAPAGFRALDTRGEDRFDAIIGDLDAANKSATVLEDHPQGGKAASEHVRFQLSDAAGAVTTERVHHFGAIRRVEGVAIDHEGDSHYVIDEEGHVALRTLVIE</sequence>
<proteinExistence type="predicted"/>
<dbReference type="Proteomes" id="UP000278962">
    <property type="component" value="Unassembled WGS sequence"/>
</dbReference>
<reference evidence="1 2" key="1">
    <citation type="submission" date="2018-10" db="EMBL/GenBank/DDBJ databases">
        <title>Genomic Encyclopedia of Archaeal and Bacterial Type Strains, Phase II (KMG-II): from individual species to whole genera.</title>
        <authorList>
            <person name="Goeker M."/>
        </authorList>
    </citation>
    <scope>NUCLEOTIDE SEQUENCE [LARGE SCALE GENOMIC DNA]</scope>
    <source>
        <strain evidence="1 2">DSM 14954</strain>
    </source>
</reference>
<dbReference type="EMBL" id="RBIL01000002">
    <property type="protein sequence ID" value="RKQ86155.1"/>
    <property type="molecule type" value="Genomic_DNA"/>
</dbReference>
<accession>A0A660KYK4</accession>